<name>A0A1G8DZS6_9BACI</name>
<evidence type="ECO:0000259" key="4">
    <source>
        <dbReference type="PROSITE" id="PS51272"/>
    </source>
</evidence>
<reference evidence="5 6" key="1">
    <citation type="submission" date="2016-10" db="EMBL/GenBank/DDBJ databases">
        <authorList>
            <person name="de Groot N.N."/>
        </authorList>
    </citation>
    <scope>NUCLEOTIDE SEQUENCE [LARGE SCALE GENOMIC DNA]</scope>
    <source>
        <strain evidence="6">P4B,CCM 7963,CECT 7998,DSM 25260,IBRC-M 10614,KCTC 13821</strain>
    </source>
</reference>
<proteinExistence type="predicted"/>
<dbReference type="InterPro" id="IPR001119">
    <property type="entry name" value="SLH_dom"/>
</dbReference>
<dbReference type="EMBL" id="FNDU01000002">
    <property type="protein sequence ID" value="SDH63095.1"/>
    <property type="molecule type" value="Genomic_DNA"/>
</dbReference>
<evidence type="ECO:0000313" key="6">
    <source>
        <dbReference type="Proteomes" id="UP000199017"/>
    </source>
</evidence>
<gene>
    <name evidence="5" type="ORF">SAMN05216352_10220</name>
</gene>
<evidence type="ECO:0000256" key="3">
    <source>
        <dbReference type="SAM" id="SignalP"/>
    </source>
</evidence>
<accession>A0A1G8DZS6</accession>
<dbReference type="AlphaFoldDB" id="A0A1G8DZS6"/>
<feature type="domain" description="SLH" evidence="4">
    <location>
        <begin position="196"/>
        <end position="254"/>
    </location>
</feature>
<protein>
    <submittedName>
        <fullName evidence="5">S-layer homology domain-containing protein</fullName>
    </submittedName>
</protein>
<dbReference type="PROSITE" id="PS51257">
    <property type="entry name" value="PROKAR_LIPOPROTEIN"/>
    <property type="match status" value="1"/>
</dbReference>
<dbReference type="PANTHER" id="PTHR43308:SF1">
    <property type="entry name" value="OUTER MEMBRANE PROTEIN ALPHA"/>
    <property type="match status" value="1"/>
</dbReference>
<sequence length="254" mass="28019">MYFRLKSVLLGGSLLGAAILAGCSEAEADQSEEAASADWTEEQVAEVEGDIDDTEQRLNDLEKDLQSLGGEPSFSDEPIFPDVAGDYHAFEEIQFLASEGIISGFSDGYFRPSETITRAQTAKMLTSALDLDAPDDYEIQAEDVSKENHAYDQLAALEYHGIMKGNDGQMMPGEGLKRSQMAALLVSAYDLPDAQAVHSFTDIDQTYPNFEQINIIADQQITSEAGEAFRPNETTTRAQFSLFMSRTMDDYFKE</sequence>
<dbReference type="STRING" id="930129.SAMN05216352_10220"/>
<dbReference type="PROSITE" id="PS51272">
    <property type="entry name" value="SLH"/>
    <property type="match status" value="2"/>
</dbReference>
<feature type="domain" description="SLH" evidence="4">
    <location>
        <begin position="76"/>
        <end position="139"/>
    </location>
</feature>
<feature type="signal peptide" evidence="3">
    <location>
        <begin position="1"/>
        <end position="28"/>
    </location>
</feature>
<keyword evidence="2" id="KW-0175">Coiled coil</keyword>
<dbReference type="PANTHER" id="PTHR43308">
    <property type="entry name" value="OUTER MEMBRANE PROTEIN ALPHA-RELATED"/>
    <property type="match status" value="1"/>
</dbReference>
<evidence type="ECO:0000313" key="5">
    <source>
        <dbReference type="EMBL" id="SDH63095.1"/>
    </source>
</evidence>
<dbReference type="RefSeq" id="WP_091580830.1">
    <property type="nucleotide sequence ID" value="NZ_FNDU01000002.1"/>
</dbReference>
<dbReference type="InterPro" id="IPR051465">
    <property type="entry name" value="Cell_Envelope_Struct_Comp"/>
</dbReference>
<keyword evidence="6" id="KW-1185">Reference proteome</keyword>
<evidence type="ECO:0000256" key="2">
    <source>
        <dbReference type="SAM" id="Coils"/>
    </source>
</evidence>
<feature type="coiled-coil region" evidence="2">
    <location>
        <begin position="37"/>
        <end position="71"/>
    </location>
</feature>
<dbReference type="OrthoDB" id="2696682at2"/>
<dbReference type="Pfam" id="PF00395">
    <property type="entry name" value="SLH"/>
    <property type="match status" value="2"/>
</dbReference>
<evidence type="ECO:0000256" key="1">
    <source>
        <dbReference type="ARBA" id="ARBA00022729"/>
    </source>
</evidence>
<keyword evidence="1 3" id="KW-0732">Signal</keyword>
<dbReference type="Proteomes" id="UP000199017">
    <property type="component" value="Unassembled WGS sequence"/>
</dbReference>
<organism evidence="5 6">
    <name type="scientific">Alteribacillus bidgolensis</name>
    <dbReference type="NCBI Taxonomy" id="930129"/>
    <lineage>
        <taxon>Bacteria</taxon>
        <taxon>Bacillati</taxon>
        <taxon>Bacillota</taxon>
        <taxon>Bacilli</taxon>
        <taxon>Bacillales</taxon>
        <taxon>Bacillaceae</taxon>
        <taxon>Alteribacillus</taxon>
    </lineage>
</organism>
<feature type="chain" id="PRO_5011489590" evidence="3">
    <location>
        <begin position="29"/>
        <end position="254"/>
    </location>
</feature>